<feature type="domain" description="Peroxin/Ferlin" evidence="4">
    <location>
        <begin position="729"/>
        <end position="762"/>
    </location>
</feature>
<name>A0A7I4Y739_HAECO</name>
<dbReference type="SMART" id="SM00693">
    <property type="entry name" value="DysFN"/>
    <property type="match status" value="2"/>
</dbReference>
<evidence type="ECO:0000313" key="6">
    <source>
        <dbReference type="WBParaSite" id="HCON_00053470-00001"/>
    </source>
</evidence>
<keyword evidence="2" id="KW-0677">Repeat</keyword>
<evidence type="ECO:0000313" key="5">
    <source>
        <dbReference type="Proteomes" id="UP000025227"/>
    </source>
</evidence>
<proteinExistence type="inferred from homology"/>
<reference evidence="6" key="1">
    <citation type="submission" date="2020-12" db="UniProtKB">
        <authorList>
            <consortium name="WormBaseParasite"/>
        </authorList>
    </citation>
    <scope>IDENTIFICATION</scope>
    <source>
        <strain evidence="6">MHco3</strain>
    </source>
</reference>
<evidence type="ECO:0000259" key="4">
    <source>
        <dbReference type="SMART" id="SM00694"/>
    </source>
</evidence>
<evidence type="ECO:0000259" key="3">
    <source>
        <dbReference type="SMART" id="SM00693"/>
    </source>
</evidence>
<dbReference type="Proteomes" id="UP000025227">
    <property type="component" value="Unplaced"/>
</dbReference>
<dbReference type="InterPro" id="IPR010482">
    <property type="entry name" value="TECPR1-like_DysF"/>
</dbReference>
<evidence type="ECO:0000256" key="2">
    <source>
        <dbReference type="ARBA" id="ARBA00022737"/>
    </source>
</evidence>
<dbReference type="GO" id="GO:0005737">
    <property type="term" value="C:cytoplasm"/>
    <property type="evidence" value="ECO:0007669"/>
    <property type="project" value="UniProtKB-ARBA"/>
</dbReference>
<dbReference type="InterPro" id="IPR006624">
    <property type="entry name" value="Beta-propeller_rpt_TECPR"/>
</dbReference>
<dbReference type="WBParaSite" id="HCON_00053470-00001">
    <property type="protein sequence ID" value="HCON_00053470-00001"/>
    <property type="gene ID" value="HCON_00053470"/>
</dbReference>
<dbReference type="Pfam" id="PF06398">
    <property type="entry name" value="Pex24p"/>
    <property type="match status" value="1"/>
</dbReference>
<feature type="domain" description="Peroxin/Ferlin" evidence="3">
    <location>
        <begin position="662"/>
        <end position="721"/>
    </location>
</feature>
<dbReference type="OMA" id="MWCITAD"/>
<feature type="domain" description="Peroxin/Ferlin" evidence="3">
    <location>
        <begin position="75"/>
        <end position="136"/>
    </location>
</feature>
<dbReference type="PANTHER" id="PTHR23250">
    <property type="entry name" value="DYSFERLIN-RELATED"/>
    <property type="match status" value="1"/>
</dbReference>
<keyword evidence="5" id="KW-1185">Reference proteome</keyword>
<comment type="similarity">
    <text evidence="1">Belongs to the TECPR1 family.</text>
</comment>
<dbReference type="OrthoDB" id="72441at2759"/>
<dbReference type="InterPro" id="IPR006614">
    <property type="entry name" value="Peroxin/Ferlin"/>
</dbReference>
<dbReference type="Pfam" id="PF06462">
    <property type="entry name" value="Hyd_WA"/>
    <property type="match status" value="3"/>
</dbReference>
<feature type="domain" description="Peroxin/Ferlin" evidence="4">
    <location>
        <begin position="146"/>
        <end position="180"/>
    </location>
</feature>
<evidence type="ECO:0000256" key="1">
    <source>
        <dbReference type="ARBA" id="ARBA00005966"/>
    </source>
</evidence>
<accession>A0A7I4Y739</accession>
<dbReference type="InterPro" id="IPR051513">
    <property type="entry name" value="Tectonin_beta-prop"/>
</dbReference>
<protein>
    <submittedName>
        <fullName evidence="6">Galectin domain-containing protein</fullName>
    </submittedName>
</protein>
<dbReference type="SMART" id="SM00694">
    <property type="entry name" value="DysFC"/>
    <property type="match status" value="2"/>
</dbReference>
<dbReference type="SMART" id="SM00706">
    <property type="entry name" value="TECPR"/>
    <property type="match status" value="5"/>
</dbReference>
<sequence>MGNGYLWLLSSNGVPYRVTADNRIEHISEAQWKSEPVVVEGEQQKIHQILAAPHAAFALDLNGNVFQFVLNSHLTIRRRVEIYANQRWYPVAGWSSRTLPTDRAAFSNEDGSKSGDMSGFQLKADGWRWEESWIVDVDVRKCDMEGWEYATNFAGAAWSPKKSVSSFVRRRRWKRHMRYTSIEKWAELPREEKTTFVELAVGGFDLLPDRNCLLFALSKDGYVYRRVGIDGNNPGGDSWRKIPEIESEEGREDLAKISCSASLGTLVVLTWDGRLFFRAGITRDCRDGTTWCPLLAPQNLPLAFISIGTRSMWVVSVDGKLWSKRLHPSKAGHEQSSFSELNYFEFGGEVYGLCINADDQVAGISDSGVIYVRDGVSPNEPAGRSFVRIVERTSTDSQKWAAVANSGSRYTSLPKHWVNEHVVVLATANFRYATWRKQILKDLCAANELCWEAFRSSGNDLEELMEEGQDPDSWNRKYPAKLRRQGDQRFQNGVVLLSSHQLMFQPATGNAVVKSLPEIISAIRSFDVSGSIFTILLKFVSPTFSEELEIGFSEESERDDWHELLQQEIRRRLLAAGDVKDLNVVWSVSSLGLIRVHLLSEPSFSTMVSSPSLCVRGCMQTVSAGAEDVVWALAKDGTVYALTPDYNLFSENNSNVYTQKADIIREIVEYQKHVFLRGFTSFQGWCNGVSGWMEASSAVNGLFEKLPSREWSWVDSEWRLVDKGKYEDGWTYADSIEEEYYASKGKKSKARRRRWQRLCRFECKGPWIPIEAPSIRSIDVQKKKADRILVWAVTVDGQVLLRQGVSSERPQGTTWKHIVGDYVIDSILSASPTCVWATTTEGRLLRRECPDQTDMECVDWSEVVYSPLRKVFSFCVWEDFVFLLPADNPQLIVVDVNRGTSKLCLSIPKATYITLDKQGNLYYCDGASIVQLERYTPNGEQPWEIDFRSSGKISDGGYARCCFK</sequence>
<dbReference type="GO" id="GO:0098588">
    <property type="term" value="C:bounding membrane of organelle"/>
    <property type="evidence" value="ECO:0007669"/>
    <property type="project" value="UniProtKB-ARBA"/>
</dbReference>
<dbReference type="AlphaFoldDB" id="A0A7I4Y739"/>
<organism evidence="5 6">
    <name type="scientific">Haemonchus contortus</name>
    <name type="common">Barber pole worm</name>
    <dbReference type="NCBI Taxonomy" id="6289"/>
    <lineage>
        <taxon>Eukaryota</taxon>
        <taxon>Metazoa</taxon>
        <taxon>Ecdysozoa</taxon>
        <taxon>Nematoda</taxon>
        <taxon>Chromadorea</taxon>
        <taxon>Rhabditida</taxon>
        <taxon>Rhabditina</taxon>
        <taxon>Rhabditomorpha</taxon>
        <taxon>Strongyloidea</taxon>
        <taxon>Trichostrongylidae</taxon>
        <taxon>Haemonchus</taxon>
    </lineage>
</organism>
<dbReference type="PANTHER" id="PTHR23250:SF1">
    <property type="entry name" value="TECTONIN BETA-PROPELLER REPEAT-CONTAINING PROTEIN 1"/>
    <property type="match status" value="1"/>
</dbReference>